<comment type="subcellular location">
    <subcellularLocation>
        <location evidence="8">Cytoplasm</location>
    </subcellularLocation>
</comment>
<dbReference type="GO" id="GO:0000287">
    <property type="term" value="F:magnesium ion binding"/>
    <property type="evidence" value="ECO:0007669"/>
    <property type="project" value="UniProtKB-UniRule"/>
</dbReference>
<sequence length="125" mass="13759">MILGIGTDLIEVDRIRRALENPRFRQRVYTPGEQRYCIERGAQGNESFAARFAGKEAVLKALGTGLRGGTLQEIEILPDELGCPQVRLSGQLDRTAAAKGVRRIWISLSHTARYATAQCVMEGDG</sequence>
<keyword evidence="2 8" id="KW-0808">Transferase</keyword>
<organism evidence="10 11">
    <name type="scientific">Selenomonas montiformis</name>
    <dbReference type="NCBI Taxonomy" id="2652285"/>
    <lineage>
        <taxon>Bacteria</taxon>
        <taxon>Bacillati</taxon>
        <taxon>Bacillota</taxon>
        <taxon>Negativicutes</taxon>
        <taxon>Selenomonadales</taxon>
        <taxon>Selenomonadaceae</taxon>
        <taxon>Selenomonas</taxon>
    </lineage>
</organism>
<proteinExistence type="inferred from homology"/>
<evidence type="ECO:0000259" key="9">
    <source>
        <dbReference type="Pfam" id="PF01648"/>
    </source>
</evidence>
<dbReference type="Pfam" id="PF01648">
    <property type="entry name" value="ACPS"/>
    <property type="match status" value="1"/>
</dbReference>
<dbReference type="SUPFAM" id="SSF56214">
    <property type="entry name" value="4'-phosphopantetheinyl transferase"/>
    <property type="match status" value="1"/>
</dbReference>
<protein>
    <recommendedName>
        <fullName evidence="8">Holo-[acyl-carrier-protein] synthase</fullName>
        <shortName evidence="8">Holo-ACP synthase</shortName>
        <ecNumber evidence="8">2.7.8.7</ecNumber>
    </recommendedName>
    <alternativeName>
        <fullName evidence="8">4'-phosphopantetheinyl transferase AcpS</fullName>
    </alternativeName>
</protein>
<dbReference type="HAMAP" id="MF_00101">
    <property type="entry name" value="AcpS"/>
    <property type="match status" value="1"/>
</dbReference>
<evidence type="ECO:0000256" key="8">
    <source>
        <dbReference type="HAMAP-Rule" id="MF_00101"/>
    </source>
</evidence>
<dbReference type="GO" id="GO:0008897">
    <property type="term" value="F:holo-[acyl-carrier-protein] synthase activity"/>
    <property type="evidence" value="ECO:0007669"/>
    <property type="project" value="UniProtKB-UniRule"/>
</dbReference>
<feature type="domain" description="4'-phosphopantetheinyl transferase" evidence="9">
    <location>
        <begin position="4"/>
        <end position="95"/>
    </location>
</feature>
<dbReference type="NCBIfam" id="TIGR00556">
    <property type="entry name" value="pantethn_trn"/>
    <property type="match status" value="1"/>
</dbReference>
<name>A0A6I2UYL4_9FIRM</name>
<dbReference type="InterPro" id="IPR008278">
    <property type="entry name" value="4-PPantetheinyl_Trfase_dom"/>
</dbReference>
<keyword evidence="5 8" id="KW-0460">Magnesium</keyword>
<reference evidence="10 11" key="1">
    <citation type="submission" date="2019-08" db="EMBL/GenBank/DDBJ databases">
        <title>In-depth cultivation of the pig gut microbiome towards novel bacterial diversity and tailored functional studies.</title>
        <authorList>
            <person name="Wylensek D."/>
            <person name="Hitch T.C.A."/>
            <person name="Clavel T."/>
        </authorList>
    </citation>
    <scope>NUCLEOTIDE SEQUENCE [LARGE SCALE GENOMIC DNA]</scope>
    <source>
        <strain evidence="11">WCA-380-WT-3B3</strain>
    </source>
</reference>
<feature type="binding site" evidence="8">
    <location>
        <position position="8"/>
    </location>
    <ligand>
        <name>Mg(2+)</name>
        <dbReference type="ChEBI" id="CHEBI:18420"/>
    </ligand>
</feature>
<dbReference type="GO" id="GO:0006633">
    <property type="term" value="P:fatty acid biosynthetic process"/>
    <property type="evidence" value="ECO:0007669"/>
    <property type="project" value="UniProtKB-UniRule"/>
</dbReference>
<dbReference type="Gene3D" id="3.90.470.20">
    <property type="entry name" value="4'-phosphopantetheinyl transferase domain"/>
    <property type="match status" value="1"/>
</dbReference>
<evidence type="ECO:0000313" key="10">
    <source>
        <dbReference type="EMBL" id="MSV25519.1"/>
    </source>
</evidence>
<keyword evidence="7 8" id="KW-0275">Fatty acid biosynthesis</keyword>
<dbReference type="GO" id="GO:0005737">
    <property type="term" value="C:cytoplasm"/>
    <property type="evidence" value="ECO:0007669"/>
    <property type="project" value="UniProtKB-SubCell"/>
</dbReference>
<keyword evidence="1 8" id="KW-0444">Lipid biosynthesis</keyword>
<dbReference type="AlphaFoldDB" id="A0A6I2UYL4"/>
<dbReference type="InterPro" id="IPR004568">
    <property type="entry name" value="Ppantetheine-prot_Trfase_dom"/>
</dbReference>
<keyword evidence="11" id="KW-1185">Reference proteome</keyword>
<evidence type="ECO:0000256" key="4">
    <source>
        <dbReference type="ARBA" id="ARBA00022832"/>
    </source>
</evidence>
<evidence type="ECO:0000256" key="3">
    <source>
        <dbReference type="ARBA" id="ARBA00022723"/>
    </source>
</evidence>
<gene>
    <name evidence="8 10" type="primary">acpS</name>
    <name evidence="10" type="ORF">FYJ78_10085</name>
</gene>
<dbReference type="InterPro" id="IPR037143">
    <property type="entry name" value="4-PPantetheinyl_Trfase_dom_sf"/>
</dbReference>
<dbReference type="Proteomes" id="UP000430222">
    <property type="component" value="Unassembled WGS sequence"/>
</dbReference>
<comment type="cofactor">
    <cofactor evidence="8">
        <name>Mg(2+)</name>
        <dbReference type="ChEBI" id="CHEBI:18420"/>
    </cofactor>
</comment>
<evidence type="ECO:0000313" key="11">
    <source>
        <dbReference type="Proteomes" id="UP000430222"/>
    </source>
</evidence>
<accession>A0A6I2UYL4</accession>
<comment type="catalytic activity">
    <reaction evidence="8">
        <text>apo-[ACP] + CoA = holo-[ACP] + adenosine 3',5'-bisphosphate + H(+)</text>
        <dbReference type="Rhea" id="RHEA:12068"/>
        <dbReference type="Rhea" id="RHEA-COMP:9685"/>
        <dbReference type="Rhea" id="RHEA-COMP:9690"/>
        <dbReference type="ChEBI" id="CHEBI:15378"/>
        <dbReference type="ChEBI" id="CHEBI:29999"/>
        <dbReference type="ChEBI" id="CHEBI:57287"/>
        <dbReference type="ChEBI" id="CHEBI:58343"/>
        <dbReference type="ChEBI" id="CHEBI:64479"/>
        <dbReference type="EC" id="2.7.8.7"/>
    </reaction>
</comment>
<evidence type="ECO:0000256" key="5">
    <source>
        <dbReference type="ARBA" id="ARBA00022842"/>
    </source>
</evidence>
<dbReference type="InterPro" id="IPR002582">
    <property type="entry name" value="ACPS"/>
</dbReference>
<dbReference type="EMBL" id="VUNL01000011">
    <property type="protein sequence ID" value="MSV25519.1"/>
    <property type="molecule type" value="Genomic_DNA"/>
</dbReference>
<dbReference type="RefSeq" id="WP_154621275.1">
    <property type="nucleotide sequence ID" value="NZ_CBCTNG010000008.1"/>
</dbReference>
<feature type="binding site" evidence="8">
    <location>
        <position position="56"/>
    </location>
    <ligand>
        <name>Mg(2+)</name>
        <dbReference type="ChEBI" id="CHEBI:18420"/>
    </ligand>
</feature>
<keyword evidence="8" id="KW-0963">Cytoplasm</keyword>
<keyword evidence="3 8" id="KW-0479">Metal-binding</keyword>
<keyword evidence="4 8" id="KW-0276">Fatty acid metabolism</keyword>
<evidence type="ECO:0000256" key="6">
    <source>
        <dbReference type="ARBA" id="ARBA00023098"/>
    </source>
</evidence>
<dbReference type="EC" id="2.7.8.7" evidence="8"/>
<evidence type="ECO:0000256" key="7">
    <source>
        <dbReference type="ARBA" id="ARBA00023160"/>
    </source>
</evidence>
<keyword evidence="6 8" id="KW-0443">Lipid metabolism</keyword>
<comment type="similarity">
    <text evidence="8">Belongs to the P-Pant transferase superfamily. AcpS family.</text>
</comment>
<comment type="caution">
    <text evidence="10">The sequence shown here is derived from an EMBL/GenBank/DDBJ whole genome shotgun (WGS) entry which is preliminary data.</text>
</comment>
<dbReference type="NCBIfam" id="TIGR00516">
    <property type="entry name" value="acpS"/>
    <property type="match status" value="1"/>
</dbReference>
<evidence type="ECO:0000256" key="2">
    <source>
        <dbReference type="ARBA" id="ARBA00022679"/>
    </source>
</evidence>
<comment type="function">
    <text evidence="8">Transfers the 4'-phosphopantetheine moiety from coenzyme A to a Ser of acyl-carrier-protein.</text>
</comment>
<evidence type="ECO:0000256" key="1">
    <source>
        <dbReference type="ARBA" id="ARBA00022516"/>
    </source>
</evidence>